<keyword evidence="12" id="KW-1185">Reference proteome</keyword>
<evidence type="ECO:0000256" key="5">
    <source>
        <dbReference type="ARBA" id="ARBA00023136"/>
    </source>
</evidence>
<evidence type="ECO:0000256" key="4">
    <source>
        <dbReference type="ARBA" id="ARBA00022737"/>
    </source>
</evidence>
<evidence type="ECO:0000256" key="7">
    <source>
        <dbReference type="ARBA" id="ARBA00023180"/>
    </source>
</evidence>
<organism evidence="12">
    <name type="scientific">Drosophila persimilis</name>
    <name type="common">Fruit fly</name>
    <dbReference type="NCBI Taxonomy" id="7234"/>
    <lineage>
        <taxon>Eukaryota</taxon>
        <taxon>Metazoa</taxon>
        <taxon>Ecdysozoa</taxon>
        <taxon>Arthropoda</taxon>
        <taxon>Hexapoda</taxon>
        <taxon>Insecta</taxon>
        <taxon>Pterygota</taxon>
        <taxon>Neoptera</taxon>
        <taxon>Endopterygota</taxon>
        <taxon>Diptera</taxon>
        <taxon>Brachycera</taxon>
        <taxon>Muscomorpha</taxon>
        <taxon>Ephydroidea</taxon>
        <taxon>Drosophilidae</taxon>
        <taxon>Drosophila</taxon>
        <taxon>Sophophora</taxon>
    </lineage>
</organism>
<dbReference type="InterPro" id="IPR003599">
    <property type="entry name" value="Ig_sub"/>
</dbReference>
<dbReference type="SMART" id="SM00408">
    <property type="entry name" value="IGc2"/>
    <property type="match status" value="1"/>
</dbReference>
<keyword evidence="6" id="KW-1015">Disulfide bond</keyword>
<dbReference type="STRING" id="7234.B4H3C2"/>
<dbReference type="PANTHER" id="PTHR12231:SF247">
    <property type="entry name" value="DPR-INTERACTING PROTEIN DELTA, ISOFORM D"/>
    <property type="match status" value="1"/>
</dbReference>
<evidence type="ECO:0000256" key="6">
    <source>
        <dbReference type="ARBA" id="ARBA00023157"/>
    </source>
</evidence>
<keyword evidence="5 9" id="KW-0472">Membrane</keyword>
<evidence type="ECO:0000256" key="9">
    <source>
        <dbReference type="SAM" id="Phobius"/>
    </source>
</evidence>
<keyword evidence="2" id="KW-1003">Cell membrane</keyword>
<feature type="domain" description="Ig-like" evidence="10">
    <location>
        <begin position="71"/>
        <end position="157"/>
    </location>
</feature>
<dbReference type="PANTHER" id="PTHR12231">
    <property type="entry name" value="CTX-RELATED TYPE I TRANSMEMBRANE PROTEIN"/>
    <property type="match status" value="1"/>
</dbReference>
<feature type="transmembrane region" description="Helical" evidence="9">
    <location>
        <begin position="186"/>
        <end position="210"/>
    </location>
</feature>
<reference evidence="11 12" key="1">
    <citation type="journal article" date="2007" name="Nature">
        <title>Evolution of genes and genomes on the Drosophila phylogeny.</title>
        <authorList>
            <consortium name="Drosophila 12 Genomes Consortium"/>
            <person name="Clark A.G."/>
            <person name="Eisen M.B."/>
            <person name="Smith D.R."/>
            <person name="Bergman C.M."/>
            <person name="Oliver B."/>
            <person name="Markow T.A."/>
            <person name="Kaufman T.C."/>
            <person name="Kellis M."/>
            <person name="Gelbart W."/>
            <person name="Iyer V.N."/>
            <person name="Pollard D.A."/>
            <person name="Sackton T.B."/>
            <person name="Larracuente A.M."/>
            <person name="Singh N.D."/>
            <person name="Abad J.P."/>
            <person name="Abt D.N."/>
            <person name="Adryan B."/>
            <person name="Aguade M."/>
            <person name="Akashi H."/>
            <person name="Anderson W.W."/>
            <person name="Aquadro C.F."/>
            <person name="Ardell D.H."/>
            <person name="Arguello R."/>
            <person name="Artieri C.G."/>
            <person name="Barbash D.A."/>
            <person name="Barker D."/>
            <person name="Barsanti P."/>
            <person name="Batterham P."/>
            <person name="Batzoglou S."/>
            <person name="Begun D."/>
            <person name="Bhutkar A."/>
            <person name="Blanco E."/>
            <person name="Bosak S.A."/>
            <person name="Bradley R.K."/>
            <person name="Brand A.D."/>
            <person name="Brent M.R."/>
            <person name="Brooks A.N."/>
            <person name="Brown R.H."/>
            <person name="Butlin R.K."/>
            <person name="Caggese C."/>
            <person name="Calvi B.R."/>
            <person name="Bernardo de Carvalho A."/>
            <person name="Caspi A."/>
            <person name="Castrezana S."/>
            <person name="Celniker S.E."/>
            <person name="Chang J.L."/>
            <person name="Chapple C."/>
            <person name="Chatterji S."/>
            <person name="Chinwalla A."/>
            <person name="Civetta A."/>
            <person name="Clifton S.W."/>
            <person name="Comeron J.M."/>
            <person name="Costello J.C."/>
            <person name="Coyne J.A."/>
            <person name="Daub J."/>
            <person name="David R.G."/>
            <person name="Delcher A.L."/>
            <person name="Delehaunty K."/>
            <person name="Do C.B."/>
            <person name="Ebling H."/>
            <person name="Edwards K."/>
            <person name="Eickbush T."/>
            <person name="Evans J.D."/>
            <person name="Filipski A."/>
            <person name="Findeiss S."/>
            <person name="Freyhult E."/>
            <person name="Fulton L."/>
            <person name="Fulton R."/>
            <person name="Garcia A.C."/>
            <person name="Gardiner A."/>
            <person name="Garfield D.A."/>
            <person name="Garvin B.E."/>
            <person name="Gibson G."/>
            <person name="Gilbert D."/>
            <person name="Gnerre S."/>
            <person name="Godfrey J."/>
            <person name="Good R."/>
            <person name="Gotea V."/>
            <person name="Gravely B."/>
            <person name="Greenberg A.J."/>
            <person name="Griffiths-Jones S."/>
            <person name="Gross S."/>
            <person name="Guigo R."/>
            <person name="Gustafson E.A."/>
            <person name="Haerty W."/>
            <person name="Hahn M.W."/>
            <person name="Halligan D.L."/>
            <person name="Halpern A.L."/>
            <person name="Halter G.M."/>
            <person name="Han M.V."/>
            <person name="Heger A."/>
            <person name="Hillier L."/>
            <person name="Hinrichs A.S."/>
            <person name="Holmes I."/>
            <person name="Hoskins R.A."/>
            <person name="Hubisz M.J."/>
            <person name="Hultmark D."/>
            <person name="Huntley M.A."/>
            <person name="Jaffe D.B."/>
            <person name="Jagadeeshan S."/>
            <person name="Jeck W.R."/>
            <person name="Johnson J."/>
            <person name="Jones C.D."/>
            <person name="Jordan W.C."/>
            <person name="Karpen G.H."/>
            <person name="Kataoka E."/>
            <person name="Keightley P.D."/>
            <person name="Kheradpour P."/>
            <person name="Kirkness E.F."/>
            <person name="Koerich L.B."/>
            <person name="Kristiansen K."/>
            <person name="Kudrna D."/>
            <person name="Kulathinal R.J."/>
            <person name="Kumar S."/>
            <person name="Kwok R."/>
            <person name="Lander E."/>
            <person name="Langley C.H."/>
            <person name="Lapoint R."/>
            <person name="Lazzaro B.P."/>
            <person name="Lee S.J."/>
            <person name="Levesque L."/>
            <person name="Li R."/>
            <person name="Lin C.F."/>
            <person name="Lin M.F."/>
            <person name="Lindblad-Toh K."/>
            <person name="Llopart A."/>
            <person name="Long M."/>
            <person name="Low L."/>
            <person name="Lozovsky E."/>
            <person name="Lu J."/>
            <person name="Luo M."/>
            <person name="Machado C.A."/>
            <person name="Makalowski W."/>
            <person name="Marzo M."/>
            <person name="Matsuda M."/>
            <person name="Matzkin L."/>
            <person name="McAllister B."/>
            <person name="McBride C.S."/>
            <person name="McKernan B."/>
            <person name="McKernan K."/>
            <person name="Mendez-Lago M."/>
            <person name="Minx P."/>
            <person name="Mollenhauer M.U."/>
            <person name="Montooth K."/>
            <person name="Mount S.M."/>
            <person name="Mu X."/>
            <person name="Myers E."/>
            <person name="Negre B."/>
            <person name="Newfeld S."/>
            <person name="Nielsen R."/>
            <person name="Noor M.A."/>
            <person name="O'Grady P."/>
            <person name="Pachter L."/>
            <person name="Papaceit M."/>
            <person name="Parisi M.J."/>
            <person name="Parisi M."/>
            <person name="Parts L."/>
            <person name="Pedersen J.S."/>
            <person name="Pesole G."/>
            <person name="Phillippy A.M."/>
            <person name="Ponting C.P."/>
            <person name="Pop M."/>
            <person name="Porcelli D."/>
            <person name="Powell J.R."/>
            <person name="Prohaska S."/>
            <person name="Pruitt K."/>
            <person name="Puig M."/>
            <person name="Quesneville H."/>
            <person name="Ram K.R."/>
            <person name="Rand D."/>
            <person name="Rasmussen M.D."/>
            <person name="Reed L.K."/>
            <person name="Reenan R."/>
            <person name="Reily A."/>
            <person name="Remington K.A."/>
            <person name="Rieger T.T."/>
            <person name="Ritchie M.G."/>
            <person name="Robin C."/>
            <person name="Rogers Y.H."/>
            <person name="Rohde C."/>
            <person name="Rozas J."/>
            <person name="Rubenfield M.J."/>
            <person name="Ruiz A."/>
            <person name="Russo S."/>
            <person name="Salzberg S.L."/>
            <person name="Sanchez-Gracia A."/>
            <person name="Saranga D.J."/>
            <person name="Sato H."/>
            <person name="Schaeffer S.W."/>
            <person name="Schatz M.C."/>
            <person name="Schlenke T."/>
            <person name="Schwartz R."/>
            <person name="Segarra C."/>
            <person name="Singh R.S."/>
            <person name="Sirot L."/>
            <person name="Sirota M."/>
            <person name="Sisneros N.B."/>
            <person name="Smith C.D."/>
            <person name="Smith T.F."/>
            <person name="Spieth J."/>
            <person name="Stage D.E."/>
            <person name="Stark A."/>
            <person name="Stephan W."/>
            <person name="Strausberg R.L."/>
            <person name="Strempel S."/>
            <person name="Sturgill D."/>
            <person name="Sutton G."/>
            <person name="Sutton G.G."/>
            <person name="Tao W."/>
            <person name="Teichmann S."/>
            <person name="Tobari Y.N."/>
            <person name="Tomimura Y."/>
            <person name="Tsolas J.M."/>
            <person name="Valente V.L."/>
            <person name="Venter E."/>
            <person name="Venter J.C."/>
            <person name="Vicario S."/>
            <person name="Vieira F.G."/>
            <person name="Vilella A.J."/>
            <person name="Villasante A."/>
            <person name="Walenz B."/>
            <person name="Wang J."/>
            <person name="Wasserman M."/>
            <person name="Watts T."/>
            <person name="Wilson D."/>
            <person name="Wilson R.K."/>
            <person name="Wing R.A."/>
            <person name="Wolfner M.F."/>
            <person name="Wong A."/>
            <person name="Wong G.K."/>
            <person name="Wu C.I."/>
            <person name="Wu G."/>
            <person name="Yamamoto D."/>
            <person name="Yang H.P."/>
            <person name="Yang S.P."/>
            <person name="Yorke J.A."/>
            <person name="Yoshida K."/>
            <person name="Zdobnov E."/>
            <person name="Zhang P."/>
            <person name="Zhang Y."/>
            <person name="Zimin A.V."/>
            <person name="Baldwin J."/>
            <person name="Abdouelleil A."/>
            <person name="Abdulkadir J."/>
            <person name="Abebe A."/>
            <person name="Abera B."/>
            <person name="Abreu J."/>
            <person name="Acer S.C."/>
            <person name="Aftuck L."/>
            <person name="Alexander A."/>
            <person name="An P."/>
            <person name="Anderson E."/>
            <person name="Anderson S."/>
            <person name="Arachi H."/>
            <person name="Azer M."/>
            <person name="Bachantsang P."/>
            <person name="Barry A."/>
            <person name="Bayul T."/>
            <person name="Berlin A."/>
            <person name="Bessette D."/>
            <person name="Bloom T."/>
            <person name="Blye J."/>
            <person name="Boguslavskiy L."/>
            <person name="Bonnet C."/>
            <person name="Boukhgalter B."/>
            <person name="Bourzgui I."/>
            <person name="Brown A."/>
            <person name="Cahill P."/>
            <person name="Channer S."/>
            <person name="Cheshatsang Y."/>
            <person name="Chuda L."/>
            <person name="Citroen M."/>
            <person name="Collymore A."/>
            <person name="Cooke P."/>
            <person name="Costello M."/>
            <person name="D'Aco K."/>
            <person name="Daza R."/>
            <person name="De Haan G."/>
            <person name="DeGray S."/>
            <person name="DeMaso C."/>
            <person name="Dhargay N."/>
            <person name="Dooley K."/>
            <person name="Dooley E."/>
            <person name="Doricent M."/>
            <person name="Dorje P."/>
            <person name="Dorjee K."/>
            <person name="Dupes A."/>
            <person name="Elong R."/>
            <person name="Falk J."/>
            <person name="Farina A."/>
            <person name="Faro S."/>
            <person name="Ferguson D."/>
            <person name="Fisher S."/>
            <person name="Foley C.D."/>
            <person name="Franke A."/>
            <person name="Friedrich D."/>
            <person name="Gadbois L."/>
            <person name="Gearin G."/>
            <person name="Gearin C.R."/>
            <person name="Giannoukos G."/>
            <person name="Goode T."/>
            <person name="Graham J."/>
            <person name="Grandbois E."/>
            <person name="Grewal S."/>
            <person name="Gyaltsen K."/>
            <person name="Hafez N."/>
            <person name="Hagos B."/>
            <person name="Hall J."/>
            <person name="Henson C."/>
            <person name="Hollinger A."/>
            <person name="Honan T."/>
            <person name="Huard M.D."/>
            <person name="Hughes L."/>
            <person name="Hurhula B."/>
            <person name="Husby M.E."/>
            <person name="Kamat A."/>
            <person name="Kanga B."/>
            <person name="Kashin S."/>
            <person name="Khazanovich D."/>
            <person name="Kisner P."/>
            <person name="Lance K."/>
            <person name="Lara M."/>
            <person name="Lee W."/>
            <person name="Lennon N."/>
            <person name="Letendre F."/>
            <person name="LeVine R."/>
            <person name="Lipovsky A."/>
            <person name="Liu X."/>
            <person name="Liu J."/>
            <person name="Liu S."/>
            <person name="Lokyitsang T."/>
            <person name="Lokyitsang Y."/>
            <person name="Lubonja R."/>
            <person name="Lui A."/>
            <person name="MacDonald P."/>
            <person name="Magnisalis V."/>
            <person name="Maru K."/>
            <person name="Matthews C."/>
            <person name="McCusker W."/>
            <person name="McDonough S."/>
            <person name="Mehta T."/>
            <person name="Meldrim J."/>
            <person name="Meneus L."/>
            <person name="Mihai O."/>
            <person name="Mihalev A."/>
            <person name="Mihova T."/>
            <person name="Mittelman R."/>
            <person name="Mlenga V."/>
            <person name="Montmayeur A."/>
            <person name="Mulrain L."/>
            <person name="Navidi A."/>
            <person name="Naylor J."/>
            <person name="Negash T."/>
            <person name="Nguyen T."/>
            <person name="Nguyen N."/>
            <person name="Nicol R."/>
            <person name="Norbu C."/>
            <person name="Norbu N."/>
            <person name="Novod N."/>
            <person name="O'Neill B."/>
            <person name="Osman S."/>
            <person name="Markiewicz E."/>
            <person name="Oyono O.L."/>
            <person name="Patti C."/>
            <person name="Phunkhang P."/>
            <person name="Pierre F."/>
            <person name="Priest M."/>
            <person name="Raghuraman S."/>
            <person name="Rege F."/>
            <person name="Reyes R."/>
            <person name="Rise C."/>
            <person name="Rogov P."/>
            <person name="Ross K."/>
            <person name="Ryan E."/>
            <person name="Settipalli S."/>
            <person name="Shea T."/>
            <person name="Sherpa N."/>
            <person name="Shi L."/>
            <person name="Shih D."/>
            <person name="Sparrow T."/>
            <person name="Spaulding J."/>
            <person name="Stalker J."/>
            <person name="Stange-Thomann N."/>
            <person name="Stavropoulos S."/>
            <person name="Stone C."/>
            <person name="Strader C."/>
            <person name="Tesfaye S."/>
            <person name="Thomson T."/>
            <person name="Thoulutsang Y."/>
            <person name="Thoulutsang D."/>
            <person name="Topham K."/>
            <person name="Topping I."/>
            <person name="Tsamla T."/>
            <person name="Vassiliev H."/>
            <person name="Vo A."/>
            <person name="Wangchuk T."/>
            <person name="Wangdi T."/>
            <person name="Weiand M."/>
            <person name="Wilkinson J."/>
            <person name="Wilson A."/>
            <person name="Yadav S."/>
            <person name="Young G."/>
            <person name="Yu Q."/>
            <person name="Zembek L."/>
            <person name="Zhong D."/>
            <person name="Zimmer A."/>
            <person name="Zwirko Z."/>
            <person name="Jaffe D.B."/>
            <person name="Alvarez P."/>
            <person name="Brockman W."/>
            <person name="Butler J."/>
            <person name="Chin C."/>
            <person name="Gnerre S."/>
            <person name="Grabherr M."/>
            <person name="Kleber M."/>
            <person name="Mauceli E."/>
            <person name="MacCallum I."/>
        </authorList>
    </citation>
    <scope>NUCLEOTIDE SEQUENCE [LARGE SCALE GENOMIC DNA]</scope>
    <source>
        <strain evidence="12">MSH-3 / Tucson 14011-0111.49</strain>
    </source>
</reference>
<evidence type="ECO:0000256" key="3">
    <source>
        <dbReference type="ARBA" id="ARBA00022729"/>
    </source>
</evidence>
<dbReference type="SMR" id="B4H3C2"/>
<dbReference type="InterPro" id="IPR051170">
    <property type="entry name" value="Neural/epithelial_adhesion"/>
</dbReference>
<dbReference type="InterPro" id="IPR003598">
    <property type="entry name" value="Ig_sub2"/>
</dbReference>
<dbReference type="GO" id="GO:0050808">
    <property type="term" value="P:synapse organization"/>
    <property type="evidence" value="ECO:0007669"/>
    <property type="project" value="EnsemblMetazoa"/>
</dbReference>
<dbReference type="Gene3D" id="2.60.40.10">
    <property type="entry name" value="Immunoglobulins"/>
    <property type="match status" value="2"/>
</dbReference>
<evidence type="ECO:0000256" key="2">
    <source>
        <dbReference type="ARBA" id="ARBA00022475"/>
    </source>
</evidence>
<dbReference type="Pfam" id="PF13927">
    <property type="entry name" value="Ig_3"/>
    <property type="match status" value="1"/>
</dbReference>
<keyword evidence="9" id="KW-0812">Transmembrane</keyword>
<evidence type="ECO:0000259" key="10">
    <source>
        <dbReference type="PROSITE" id="PS50835"/>
    </source>
</evidence>
<name>B4H3C2_DROPE</name>
<dbReference type="GO" id="GO:0005886">
    <property type="term" value="C:plasma membrane"/>
    <property type="evidence" value="ECO:0007669"/>
    <property type="project" value="UniProtKB-SubCell"/>
</dbReference>
<evidence type="ECO:0000313" key="12">
    <source>
        <dbReference type="Proteomes" id="UP000008744"/>
    </source>
</evidence>
<dbReference type="SUPFAM" id="SSF48726">
    <property type="entry name" value="Immunoglobulin"/>
    <property type="match status" value="2"/>
</dbReference>
<comment type="subcellular location">
    <subcellularLocation>
        <location evidence="1">Cell membrane</location>
    </subcellularLocation>
</comment>
<keyword evidence="8" id="KW-0393">Immunoglobulin domain</keyword>
<sequence>VAWIHIDRQMILTIHRHVISRIPRYSITYTDNTWLLHVNQAHQDDRGYYMCQVNTNPMISQVGYLQVVVPPNILDIESTPSSVAVRENQNINMTCRADGFPTPKIIWRREDGEEIAVEKKKKVLVYDGDILPLTKVSRNEMGAYLCIATNGVPPSVSKRIILDVECKYSQRQRQTDRQTDRHSPKTIRVCVLVVVYYICPQFAAAFVSLVETRARTYRSVRGHSSRPGIPFRTYPSSRTLIPCHPSWSRIPSHPSIHPSSQPASQPGIVCCCTRLLINLTARSLLRCSAQ</sequence>
<dbReference type="InterPro" id="IPR013783">
    <property type="entry name" value="Ig-like_fold"/>
</dbReference>
<protein>
    <submittedName>
        <fullName evidence="11">GL12236</fullName>
    </submittedName>
</protein>
<dbReference type="InterPro" id="IPR007110">
    <property type="entry name" value="Ig-like_dom"/>
</dbReference>
<evidence type="ECO:0000256" key="8">
    <source>
        <dbReference type="ARBA" id="ARBA00023319"/>
    </source>
</evidence>
<dbReference type="SMART" id="SM00409">
    <property type="entry name" value="IG"/>
    <property type="match status" value="2"/>
</dbReference>
<dbReference type="EMBL" id="CH479206">
    <property type="protein sequence ID" value="EDW30862.1"/>
    <property type="molecule type" value="Genomic_DNA"/>
</dbReference>
<evidence type="ECO:0000313" key="11">
    <source>
        <dbReference type="EMBL" id="EDW30862.1"/>
    </source>
</evidence>
<keyword evidence="4" id="KW-0677">Repeat</keyword>
<keyword evidence="7" id="KW-0325">Glycoprotein</keyword>
<dbReference type="AlphaFoldDB" id="B4H3C2"/>
<evidence type="ECO:0000256" key="1">
    <source>
        <dbReference type="ARBA" id="ARBA00004236"/>
    </source>
</evidence>
<gene>
    <name evidence="11" type="primary">Dper\GL12236</name>
    <name evidence="11" type="ORF">Dper_GL12236</name>
</gene>
<dbReference type="PhylomeDB" id="B4H3C2"/>
<dbReference type="PROSITE" id="PS50835">
    <property type="entry name" value="IG_LIKE"/>
    <property type="match status" value="1"/>
</dbReference>
<dbReference type="HOGENOM" id="CLU_027228_5_0_1"/>
<dbReference type="eggNOG" id="KOG3510">
    <property type="taxonomic scope" value="Eukaryota"/>
</dbReference>
<dbReference type="GO" id="GO:0043005">
    <property type="term" value="C:neuron projection"/>
    <property type="evidence" value="ECO:0007669"/>
    <property type="project" value="TreeGrafter"/>
</dbReference>
<dbReference type="Proteomes" id="UP000008744">
    <property type="component" value="Unassembled WGS sequence"/>
</dbReference>
<keyword evidence="9" id="KW-1133">Transmembrane helix</keyword>
<dbReference type="FunFam" id="2.60.40.10:FF:000328">
    <property type="entry name" value="CLUMA_CG000981, isoform A"/>
    <property type="match status" value="1"/>
</dbReference>
<proteinExistence type="predicted"/>
<feature type="non-terminal residue" evidence="11">
    <location>
        <position position="1"/>
    </location>
</feature>
<dbReference type="InterPro" id="IPR036179">
    <property type="entry name" value="Ig-like_dom_sf"/>
</dbReference>
<dbReference type="OrthoDB" id="10012075at2759"/>
<accession>B4H3C2</accession>
<keyword evidence="3" id="KW-0732">Signal</keyword>